<protein>
    <submittedName>
        <fullName evidence="2">Cupin</fullName>
    </submittedName>
</protein>
<reference evidence="2" key="1">
    <citation type="submission" date="2021-01" db="EMBL/GenBank/DDBJ databases">
        <title>Whole genome shotgun sequence of Sinosporangium siamense NBRC 109515.</title>
        <authorList>
            <person name="Komaki H."/>
            <person name="Tamura T."/>
        </authorList>
    </citation>
    <scope>NUCLEOTIDE SEQUENCE</scope>
    <source>
        <strain evidence="2">NBRC 109515</strain>
    </source>
</reference>
<dbReference type="EMBL" id="BOOW01000032">
    <property type="protein sequence ID" value="GII95075.1"/>
    <property type="molecule type" value="Genomic_DNA"/>
</dbReference>
<dbReference type="CDD" id="cd06991">
    <property type="entry name" value="cupin_TcmJ-like"/>
    <property type="match status" value="1"/>
</dbReference>
<name>A0A919RLL4_9ACTN</name>
<sequence>MSQHPITPSGPIKKISFASVRSNRKRGGDIRVVLSPNTVEATSGFGGVGTLAPGERVIEHYHPYSEEFVYVIEGELTLNVAGRETVIGGGEACMIPKGAAHRLVNNGDVPVRVVFHSSPLAPLPELGHVDLETPLTDEADPQVGGAP</sequence>
<dbReference type="AlphaFoldDB" id="A0A919RLL4"/>
<organism evidence="2 3">
    <name type="scientific">Sinosporangium siamense</name>
    <dbReference type="NCBI Taxonomy" id="1367973"/>
    <lineage>
        <taxon>Bacteria</taxon>
        <taxon>Bacillati</taxon>
        <taxon>Actinomycetota</taxon>
        <taxon>Actinomycetes</taxon>
        <taxon>Streptosporangiales</taxon>
        <taxon>Streptosporangiaceae</taxon>
        <taxon>Sinosporangium</taxon>
    </lineage>
</organism>
<dbReference type="PANTHER" id="PTHR36114:SF1">
    <property type="entry name" value="16.7 KDA PROTEIN IN WHIE LOCUS"/>
    <property type="match status" value="1"/>
</dbReference>
<dbReference type="Proteomes" id="UP000606172">
    <property type="component" value="Unassembled WGS sequence"/>
</dbReference>
<keyword evidence="3" id="KW-1185">Reference proteome</keyword>
<evidence type="ECO:0000259" key="1">
    <source>
        <dbReference type="Pfam" id="PF07883"/>
    </source>
</evidence>
<evidence type="ECO:0000313" key="3">
    <source>
        <dbReference type="Proteomes" id="UP000606172"/>
    </source>
</evidence>
<dbReference type="Pfam" id="PF07883">
    <property type="entry name" value="Cupin_2"/>
    <property type="match status" value="1"/>
</dbReference>
<dbReference type="InterPro" id="IPR013096">
    <property type="entry name" value="Cupin_2"/>
</dbReference>
<dbReference type="InterPro" id="IPR014710">
    <property type="entry name" value="RmlC-like_jellyroll"/>
</dbReference>
<dbReference type="Gene3D" id="2.60.120.10">
    <property type="entry name" value="Jelly Rolls"/>
    <property type="match status" value="1"/>
</dbReference>
<evidence type="ECO:0000313" key="2">
    <source>
        <dbReference type="EMBL" id="GII95075.1"/>
    </source>
</evidence>
<gene>
    <name evidence="2" type="ORF">Ssi02_53060</name>
</gene>
<dbReference type="SUPFAM" id="SSF51182">
    <property type="entry name" value="RmlC-like cupins"/>
    <property type="match status" value="1"/>
</dbReference>
<dbReference type="InterPro" id="IPR052044">
    <property type="entry name" value="PKS_Associated_Protein"/>
</dbReference>
<dbReference type="PIRSF" id="PIRSF016602">
    <property type="entry name" value="CurC_prd"/>
    <property type="match status" value="1"/>
</dbReference>
<feature type="domain" description="Cupin type-2" evidence="1">
    <location>
        <begin position="49"/>
        <end position="115"/>
    </location>
</feature>
<dbReference type="PANTHER" id="PTHR36114">
    <property type="entry name" value="16.7 KDA PROTEIN IN WHIE LOCUS"/>
    <property type="match status" value="1"/>
</dbReference>
<dbReference type="RefSeq" id="WP_204030133.1">
    <property type="nucleotide sequence ID" value="NZ_BOOW01000032.1"/>
</dbReference>
<proteinExistence type="predicted"/>
<dbReference type="InterPro" id="IPR016672">
    <property type="entry name" value="Polyketide_Synth_CurC_prd"/>
</dbReference>
<dbReference type="InterPro" id="IPR011051">
    <property type="entry name" value="RmlC_Cupin_sf"/>
</dbReference>
<comment type="caution">
    <text evidence="2">The sequence shown here is derived from an EMBL/GenBank/DDBJ whole genome shotgun (WGS) entry which is preliminary data.</text>
</comment>
<accession>A0A919RLL4</accession>